<comment type="cofactor">
    <cofactor evidence="1">
        <name>pyridoxal 5'-phosphate</name>
        <dbReference type="ChEBI" id="CHEBI:597326"/>
    </cofactor>
</comment>
<dbReference type="SUPFAM" id="SSF53383">
    <property type="entry name" value="PLP-dependent transferases"/>
    <property type="match status" value="1"/>
</dbReference>
<accession>A0A1H0X6S8</accession>
<dbReference type="GO" id="GO:1901605">
    <property type="term" value="P:alpha-amino acid metabolic process"/>
    <property type="evidence" value="ECO:0007669"/>
    <property type="project" value="TreeGrafter"/>
</dbReference>
<dbReference type="Gene3D" id="3.90.1150.10">
    <property type="entry name" value="Aspartate Aminotransferase, domain 1"/>
    <property type="match status" value="1"/>
</dbReference>
<dbReference type="AlphaFoldDB" id="A0A1H0X6S8"/>
<dbReference type="EMBL" id="FNIX01000041">
    <property type="protein sequence ID" value="SDP98539.1"/>
    <property type="molecule type" value="Genomic_DNA"/>
</dbReference>
<reference evidence="7" key="1">
    <citation type="submission" date="2016-10" db="EMBL/GenBank/DDBJ databases">
        <authorList>
            <person name="Varghese N."/>
            <person name="Submissions S."/>
        </authorList>
    </citation>
    <scope>NUCLEOTIDE SEQUENCE [LARGE SCALE GENOMIC DNA]</scope>
    <source>
        <strain evidence="7">CGMCC 4.6609</strain>
    </source>
</reference>
<protein>
    <submittedName>
        <fullName evidence="6">DNA-binding transcriptional regulator, MocR family, contains an aminotransferase domain</fullName>
    </submittedName>
</protein>
<dbReference type="Pfam" id="PF00155">
    <property type="entry name" value="Aminotran_1_2"/>
    <property type="match status" value="1"/>
</dbReference>
<dbReference type="OrthoDB" id="199743at2"/>
<keyword evidence="3 6" id="KW-0808">Transferase</keyword>
<dbReference type="GO" id="GO:0008483">
    <property type="term" value="F:transaminase activity"/>
    <property type="evidence" value="ECO:0007669"/>
    <property type="project" value="UniProtKB-KW"/>
</dbReference>
<dbReference type="InterPro" id="IPR015421">
    <property type="entry name" value="PyrdxlP-dep_Trfase_major"/>
</dbReference>
<evidence type="ECO:0000313" key="6">
    <source>
        <dbReference type="EMBL" id="SDP98539.1"/>
    </source>
</evidence>
<evidence type="ECO:0000256" key="2">
    <source>
        <dbReference type="ARBA" id="ARBA00022576"/>
    </source>
</evidence>
<dbReference type="InterPro" id="IPR015424">
    <property type="entry name" value="PyrdxlP-dep_Trfase"/>
</dbReference>
<evidence type="ECO:0000256" key="3">
    <source>
        <dbReference type="ARBA" id="ARBA00022679"/>
    </source>
</evidence>
<dbReference type="InterPro" id="IPR050859">
    <property type="entry name" value="Class-I_PLP-dep_aminotransf"/>
</dbReference>
<evidence type="ECO:0000256" key="4">
    <source>
        <dbReference type="ARBA" id="ARBA00022898"/>
    </source>
</evidence>
<dbReference type="Gene3D" id="3.40.640.10">
    <property type="entry name" value="Type I PLP-dependent aspartate aminotransferase-like (Major domain)"/>
    <property type="match status" value="1"/>
</dbReference>
<dbReference type="InterPro" id="IPR004839">
    <property type="entry name" value="Aminotransferase_I/II_large"/>
</dbReference>
<evidence type="ECO:0000313" key="7">
    <source>
        <dbReference type="Proteomes" id="UP000199691"/>
    </source>
</evidence>
<dbReference type="Proteomes" id="UP000199691">
    <property type="component" value="Unassembled WGS sequence"/>
</dbReference>
<dbReference type="GO" id="GO:0003677">
    <property type="term" value="F:DNA binding"/>
    <property type="evidence" value="ECO:0007669"/>
    <property type="project" value="UniProtKB-KW"/>
</dbReference>
<dbReference type="STRING" id="641025.SAMN05421507_1412"/>
<organism evidence="6 7">
    <name type="scientific">Lentzea jiangxiensis</name>
    <dbReference type="NCBI Taxonomy" id="641025"/>
    <lineage>
        <taxon>Bacteria</taxon>
        <taxon>Bacillati</taxon>
        <taxon>Actinomycetota</taxon>
        <taxon>Actinomycetes</taxon>
        <taxon>Pseudonocardiales</taxon>
        <taxon>Pseudonocardiaceae</taxon>
        <taxon>Lentzea</taxon>
    </lineage>
</organism>
<proteinExistence type="predicted"/>
<dbReference type="InterPro" id="IPR015422">
    <property type="entry name" value="PyrdxlP-dep_Trfase_small"/>
</dbReference>
<keyword evidence="7" id="KW-1185">Reference proteome</keyword>
<dbReference type="PANTHER" id="PTHR42790:SF19">
    <property type="entry name" value="KYNURENINE_ALPHA-AMINOADIPATE AMINOTRANSFERASE, MITOCHONDRIAL"/>
    <property type="match status" value="1"/>
</dbReference>
<gene>
    <name evidence="6" type="ORF">SAMN05421507_1412</name>
</gene>
<dbReference type="PANTHER" id="PTHR42790">
    <property type="entry name" value="AMINOTRANSFERASE"/>
    <property type="match status" value="1"/>
</dbReference>
<name>A0A1H0X6S8_9PSEU</name>
<dbReference type="CDD" id="cd00609">
    <property type="entry name" value="AAT_like"/>
    <property type="match status" value="1"/>
</dbReference>
<dbReference type="RefSeq" id="WP_090105570.1">
    <property type="nucleotide sequence ID" value="NZ_FNIX01000041.1"/>
</dbReference>
<feature type="domain" description="Aminotransferase class I/classII large" evidence="5">
    <location>
        <begin position="32"/>
        <end position="385"/>
    </location>
</feature>
<evidence type="ECO:0000259" key="5">
    <source>
        <dbReference type="Pfam" id="PF00155"/>
    </source>
</evidence>
<keyword evidence="6" id="KW-0238">DNA-binding</keyword>
<keyword evidence="2 6" id="KW-0032">Aminotransferase</keyword>
<evidence type="ECO:0000256" key="1">
    <source>
        <dbReference type="ARBA" id="ARBA00001933"/>
    </source>
</evidence>
<keyword evidence="4" id="KW-0663">Pyridoxal phosphate</keyword>
<sequence>MDPSERFSLRSRGLRASEIRALFAVAARPGVVSLAGGMPAADALPSQVLARILGEVAAEPGALQYATGQGAPGLREMICGVMAEEGIAAHPDDVVVTTGAQQALDLVTVVLADPGDVVLAESPAYVGALATFSAHGVQVRHVPDDGAGLSGPAIAEAVDGVRRSGRRVAFLYTVPNFGNPSGVTLSAARRAEVLATCDRIGLQVVEDNPYGLLRLEGEPLAALRAAHPGVVYLGSFSKILAPGLRVGWALAPAEVTAKVVLAAEAAMLCHSGLAQVAVARYLADEPWIDHVKALRELYWERRQTMVSALSALMPRGTRWQVPEGGFFLWLALPDGVRAKAMLPRAIQEGVAYVPGTGFFADGNGDDHLRVSYSYPEPDAITIGVRRLARVVKEAAEPQPNRRTPS</sequence>
<dbReference type="GO" id="GO:0030170">
    <property type="term" value="F:pyridoxal phosphate binding"/>
    <property type="evidence" value="ECO:0007669"/>
    <property type="project" value="InterPro"/>
</dbReference>